<reference evidence="1 3" key="1">
    <citation type="submission" date="2017-05" db="EMBL/GenBank/DDBJ databases">
        <authorList>
            <person name="Varghese N."/>
            <person name="Submissions S."/>
        </authorList>
    </citation>
    <scope>NUCLEOTIDE SEQUENCE [LARGE SCALE GENOMIC DNA]</scope>
    <source>
        <strain evidence="1 3">DSM 21985</strain>
    </source>
</reference>
<dbReference type="AlphaFoldDB" id="A0A521EVE2"/>
<proteinExistence type="predicted"/>
<dbReference type="RefSeq" id="WP_142455446.1">
    <property type="nucleotide sequence ID" value="NZ_FXTP01000013.1"/>
</dbReference>
<keyword evidence="3" id="KW-1185">Reference proteome</keyword>
<evidence type="ECO:0000313" key="1">
    <source>
        <dbReference type="EMBL" id="SMO87371.1"/>
    </source>
</evidence>
<organism evidence="1 3">
    <name type="scientific">Gracilimonas mengyeensis</name>
    <dbReference type="NCBI Taxonomy" id="1302730"/>
    <lineage>
        <taxon>Bacteria</taxon>
        <taxon>Pseudomonadati</taxon>
        <taxon>Balneolota</taxon>
        <taxon>Balneolia</taxon>
        <taxon>Balneolales</taxon>
        <taxon>Balneolaceae</taxon>
        <taxon>Gracilimonas</taxon>
    </lineage>
</organism>
<evidence type="ECO:0000313" key="2">
    <source>
        <dbReference type="EMBL" id="SMO87408.1"/>
    </source>
</evidence>
<accession>A0A521EVE2</accession>
<dbReference type="Proteomes" id="UP000317557">
    <property type="component" value="Unassembled WGS sequence"/>
</dbReference>
<sequence length="91" mass="11153">MKEHKPFSEHWWWQILLDHVYYCKWKYRDLEEMKRDSVLTDFIINRIKIATLRELKEKVTGLKCENDVRYNLGVTEAKQLIDECEKSVYVD</sequence>
<protein>
    <submittedName>
        <fullName evidence="1">Uncharacterized protein</fullName>
    </submittedName>
</protein>
<dbReference type="EMBL" id="FXTP01000013">
    <property type="protein sequence ID" value="SMO87371.1"/>
    <property type="molecule type" value="Genomic_DNA"/>
</dbReference>
<dbReference type="EMBL" id="FXTP01000013">
    <property type="protein sequence ID" value="SMO87408.1"/>
    <property type="molecule type" value="Genomic_DNA"/>
</dbReference>
<gene>
    <name evidence="1" type="ORF">SAMN06265219_113150</name>
    <name evidence="2" type="ORF">SAMN06265219_113153</name>
</gene>
<name>A0A521EVE2_9BACT</name>
<evidence type="ECO:0000313" key="3">
    <source>
        <dbReference type="Proteomes" id="UP000317557"/>
    </source>
</evidence>